<dbReference type="PROSITE" id="PS50158">
    <property type="entry name" value="ZF_CCHC"/>
    <property type="match status" value="1"/>
</dbReference>
<dbReference type="GO" id="GO:0008270">
    <property type="term" value="F:zinc ion binding"/>
    <property type="evidence" value="ECO:0007669"/>
    <property type="project" value="UniProtKB-KW"/>
</dbReference>
<feature type="compositionally biased region" description="Pro residues" evidence="2">
    <location>
        <begin position="24"/>
        <end position="40"/>
    </location>
</feature>
<keyword evidence="5" id="KW-1185">Reference proteome</keyword>
<accession>A0A6G1C726</accession>
<dbReference type="AlphaFoldDB" id="A0A6G1C726"/>
<dbReference type="InterPro" id="IPR036875">
    <property type="entry name" value="Znf_CCHC_sf"/>
</dbReference>
<dbReference type="InterPro" id="IPR001878">
    <property type="entry name" value="Znf_CCHC"/>
</dbReference>
<gene>
    <name evidence="4" type="ORF">E2562_018033</name>
</gene>
<keyword evidence="1" id="KW-0862">Zinc</keyword>
<evidence type="ECO:0000256" key="2">
    <source>
        <dbReference type="SAM" id="MobiDB-lite"/>
    </source>
</evidence>
<evidence type="ECO:0000313" key="5">
    <source>
        <dbReference type="Proteomes" id="UP000479710"/>
    </source>
</evidence>
<dbReference type="Pfam" id="PF00098">
    <property type="entry name" value="zf-CCHC"/>
    <property type="match status" value="1"/>
</dbReference>
<organism evidence="4 5">
    <name type="scientific">Oryza meyeriana var. granulata</name>
    <dbReference type="NCBI Taxonomy" id="110450"/>
    <lineage>
        <taxon>Eukaryota</taxon>
        <taxon>Viridiplantae</taxon>
        <taxon>Streptophyta</taxon>
        <taxon>Embryophyta</taxon>
        <taxon>Tracheophyta</taxon>
        <taxon>Spermatophyta</taxon>
        <taxon>Magnoliopsida</taxon>
        <taxon>Liliopsida</taxon>
        <taxon>Poales</taxon>
        <taxon>Poaceae</taxon>
        <taxon>BOP clade</taxon>
        <taxon>Oryzoideae</taxon>
        <taxon>Oryzeae</taxon>
        <taxon>Oryzinae</taxon>
        <taxon>Oryza</taxon>
        <taxon>Oryza meyeriana</taxon>
    </lineage>
</organism>
<feature type="region of interest" description="Disordered" evidence="2">
    <location>
        <begin position="1"/>
        <end position="45"/>
    </location>
</feature>
<name>A0A6G1C726_9ORYZ</name>
<evidence type="ECO:0000259" key="3">
    <source>
        <dbReference type="PROSITE" id="PS50158"/>
    </source>
</evidence>
<sequence length="130" mass="13887">MTRPLQGASQCFKSTPTQGWKPTPTVPTRPAVPAPTPRPAAPQYHTLAPTLPALGGKKNVDYFNCGEYGHYANNCPKPRGTPIHTGANATAIRGTATPTARRGLFRTPQQSRPAQGFGHGHVNHVRAEEA</sequence>
<dbReference type="GO" id="GO:0003676">
    <property type="term" value="F:nucleic acid binding"/>
    <property type="evidence" value="ECO:0007669"/>
    <property type="project" value="InterPro"/>
</dbReference>
<evidence type="ECO:0000313" key="4">
    <source>
        <dbReference type="EMBL" id="KAF0895960.1"/>
    </source>
</evidence>
<feature type="compositionally biased region" description="Polar residues" evidence="2">
    <location>
        <begin position="7"/>
        <end position="20"/>
    </location>
</feature>
<keyword evidence="1" id="KW-0863">Zinc-finger</keyword>
<dbReference type="Gene3D" id="4.10.60.10">
    <property type="entry name" value="Zinc finger, CCHC-type"/>
    <property type="match status" value="1"/>
</dbReference>
<evidence type="ECO:0000256" key="1">
    <source>
        <dbReference type="PROSITE-ProRule" id="PRU00047"/>
    </source>
</evidence>
<feature type="region of interest" description="Disordered" evidence="2">
    <location>
        <begin position="106"/>
        <end position="130"/>
    </location>
</feature>
<protein>
    <recommendedName>
        <fullName evidence="3">CCHC-type domain-containing protein</fullName>
    </recommendedName>
</protein>
<reference evidence="4 5" key="1">
    <citation type="submission" date="2019-11" db="EMBL/GenBank/DDBJ databases">
        <title>Whole genome sequence of Oryza granulata.</title>
        <authorList>
            <person name="Li W."/>
        </authorList>
    </citation>
    <scope>NUCLEOTIDE SEQUENCE [LARGE SCALE GENOMIC DNA]</scope>
    <source>
        <strain evidence="5">cv. Menghai</strain>
        <tissue evidence="4">Leaf</tissue>
    </source>
</reference>
<keyword evidence="1" id="KW-0479">Metal-binding</keyword>
<proteinExistence type="predicted"/>
<dbReference type="Proteomes" id="UP000479710">
    <property type="component" value="Unassembled WGS sequence"/>
</dbReference>
<dbReference type="EMBL" id="SPHZ02000010">
    <property type="protein sequence ID" value="KAF0895960.1"/>
    <property type="molecule type" value="Genomic_DNA"/>
</dbReference>
<feature type="domain" description="CCHC-type" evidence="3">
    <location>
        <begin position="63"/>
        <end position="77"/>
    </location>
</feature>
<comment type="caution">
    <text evidence="4">The sequence shown here is derived from an EMBL/GenBank/DDBJ whole genome shotgun (WGS) entry which is preliminary data.</text>
</comment>
<dbReference type="SUPFAM" id="SSF57756">
    <property type="entry name" value="Retrovirus zinc finger-like domains"/>
    <property type="match status" value="1"/>
</dbReference>